<evidence type="ECO:0000313" key="1">
    <source>
        <dbReference type="EMBL" id="HBH1542536.1"/>
    </source>
</evidence>
<dbReference type="EMBL" id="DAEPXK010000019">
    <property type="protein sequence ID" value="HBH1542536.1"/>
    <property type="molecule type" value="Genomic_DNA"/>
</dbReference>
<name>A0AAN6A660_CLODI</name>
<dbReference type="RefSeq" id="WP_009899266.1">
    <property type="nucleotide sequence ID" value="NZ_FUQT01000003.1"/>
</dbReference>
<comment type="caution">
    <text evidence="1">The sequence shown here is derived from an EMBL/GenBank/DDBJ whole genome shotgun (WGS) entry which is preliminary data.</text>
</comment>
<evidence type="ECO:0000313" key="2">
    <source>
        <dbReference type="Proteomes" id="UP000878956"/>
    </source>
</evidence>
<gene>
    <name evidence="1" type="ORF">KRM00_002020</name>
</gene>
<dbReference type="AlphaFoldDB" id="A0AAN6A660"/>
<reference evidence="1" key="2">
    <citation type="submission" date="2021-06" db="EMBL/GenBank/DDBJ databases">
        <authorList>
            <consortium name="NCBI Pathogen Detection Project"/>
        </authorList>
    </citation>
    <scope>NUCLEOTIDE SEQUENCE</scope>
    <source>
        <strain evidence="1">HN1000</strain>
    </source>
</reference>
<organism evidence="1 2">
    <name type="scientific">Clostridioides difficile</name>
    <name type="common">Peptoclostridium difficile</name>
    <dbReference type="NCBI Taxonomy" id="1496"/>
    <lineage>
        <taxon>Bacteria</taxon>
        <taxon>Bacillati</taxon>
        <taxon>Bacillota</taxon>
        <taxon>Clostridia</taxon>
        <taxon>Peptostreptococcales</taxon>
        <taxon>Peptostreptococcaceae</taxon>
        <taxon>Clostridioides</taxon>
    </lineage>
</organism>
<reference evidence="1" key="1">
    <citation type="journal article" date="2018" name="Genome Biol.">
        <title>SKESA: strategic k-mer extension for scrupulous assemblies.</title>
        <authorList>
            <person name="Souvorov A."/>
            <person name="Agarwala R."/>
            <person name="Lipman D.J."/>
        </authorList>
    </citation>
    <scope>NUCLEOTIDE SEQUENCE</scope>
    <source>
        <strain evidence="1">HN1000</strain>
    </source>
</reference>
<accession>A0AAN6A660</accession>
<proteinExistence type="predicted"/>
<sequence>MELELNEDGRYNICEEKKFILKDLIGKVEILNKQIEMIENLKIEPVTEENWHELCKTLFRGKNISLKIAEATFPHGENFKLDLNKISFEMQGFNIYVPTSELKGIEIGMSWYKQYLLQDFKPKNRYKRMRKYFKLLDEGNSKWYELAESTCPTKLNKAQLLKYWFLKGKWHKNDRNLWEEKFKLEDKQNNDEYLKYKKNQEDLKEKIKKFYEVVDILKEWSEVKGHILQNGIYSTVNIENFLR</sequence>
<protein>
    <submittedName>
        <fullName evidence="1">Uncharacterized protein</fullName>
    </submittedName>
</protein>
<dbReference type="Proteomes" id="UP000878956">
    <property type="component" value="Unassembled WGS sequence"/>
</dbReference>